<name>A0ABQ2MPR5_9ACTN</name>
<reference evidence="3" key="1">
    <citation type="journal article" date="2019" name="Int. J. Syst. Evol. Microbiol.">
        <title>The Global Catalogue of Microorganisms (GCM) 10K type strain sequencing project: providing services to taxonomists for standard genome sequencing and annotation.</title>
        <authorList>
            <consortium name="The Broad Institute Genomics Platform"/>
            <consortium name="The Broad Institute Genome Sequencing Center for Infectious Disease"/>
            <person name="Wu L."/>
            <person name="Ma J."/>
        </authorList>
    </citation>
    <scope>NUCLEOTIDE SEQUENCE [LARGE SCALE GENOMIC DNA]</scope>
    <source>
        <strain evidence="3">CGMCC 4.7349</strain>
    </source>
</reference>
<dbReference type="Proteomes" id="UP000656881">
    <property type="component" value="Unassembled WGS sequence"/>
</dbReference>
<feature type="region of interest" description="Disordered" evidence="1">
    <location>
        <begin position="1"/>
        <end position="33"/>
    </location>
</feature>
<evidence type="ECO:0000313" key="2">
    <source>
        <dbReference type="EMBL" id="GGO55632.1"/>
    </source>
</evidence>
<keyword evidence="3" id="KW-1185">Reference proteome</keyword>
<sequence>MRTRSAGRAGPATHVPQANHRHPYGNSTRPPDGEFDLIVSMASHRRDIALTPSRHPYTAAYPQLVHRNSNCCREHIAGVAITHHGPINQDISPESPAGVMHDLSGTRYDVPDSYPAGYMGTRVA</sequence>
<evidence type="ECO:0000256" key="1">
    <source>
        <dbReference type="SAM" id="MobiDB-lite"/>
    </source>
</evidence>
<protein>
    <submittedName>
        <fullName evidence="2">Uncharacterized protein</fullName>
    </submittedName>
</protein>
<comment type="caution">
    <text evidence="2">The sequence shown here is derived from an EMBL/GenBank/DDBJ whole genome shotgun (WGS) entry which is preliminary data.</text>
</comment>
<accession>A0ABQ2MPR5</accession>
<gene>
    <name evidence="2" type="ORF">GCM10012286_68230</name>
</gene>
<evidence type="ECO:0000313" key="3">
    <source>
        <dbReference type="Proteomes" id="UP000656881"/>
    </source>
</evidence>
<dbReference type="EMBL" id="BMNG01000017">
    <property type="protein sequence ID" value="GGO55632.1"/>
    <property type="molecule type" value="Genomic_DNA"/>
</dbReference>
<proteinExistence type="predicted"/>
<organism evidence="2 3">
    <name type="scientific">Streptomyces lasiicapitis</name>
    <dbReference type="NCBI Taxonomy" id="1923961"/>
    <lineage>
        <taxon>Bacteria</taxon>
        <taxon>Bacillati</taxon>
        <taxon>Actinomycetota</taxon>
        <taxon>Actinomycetes</taxon>
        <taxon>Kitasatosporales</taxon>
        <taxon>Streptomycetaceae</taxon>
        <taxon>Streptomyces</taxon>
    </lineage>
</organism>